<dbReference type="PRINTS" id="PR00834">
    <property type="entry name" value="PROTEASES2C"/>
</dbReference>
<comment type="similarity">
    <text evidence="1">Belongs to the peptidase S1C family.</text>
</comment>
<dbReference type="SUPFAM" id="SSF50156">
    <property type="entry name" value="PDZ domain-like"/>
    <property type="match status" value="1"/>
</dbReference>
<dbReference type="SMART" id="SM00228">
    <property type="entry name" value="PDZ"/>
    <property type="match status" value="1"/>
</dbReference>
<sequence length="393" mass="41992">MKILGQLLIALVGGIVAIFLYKSFEKDDTSASNTIVNPLAKRTSYTGSSAADSINNVFSVGFGEAAETTLKQVVHIRSRIAARAQRNPFYDFFGDEFWQQQYKNREWQEEQLQEASGSGVIVSNDGYIVTNNHVIDNAQEVIVSLSSGRDYKAKVVGADPSTDLAVLKIDESNLPVAKLANSDEVRVGDWVLAVGNPFNLASTVTAGIVSAKARNIHILSDNSAIESFIQTDAAVNPGNSGGALVNLRGELVGINTAIATPTGTFAGYAFAVPSNIVKRVMDDLIKHGEVQRGYLGVVIQDLNGQLAKEMGLDISQGVVVANLARNGAAQKAGIKIKDVISEINGTAIQSTPQLMEIVASHKPGDVLNVTVQREGKKKEVSVKLQEAKELVNS</sequence>
<accession>A0ABS5VN36</accession>
<dbReference type="InterPro" id="IPR009003">
    <property type="entry name" value="Peptidase_S1_PA"/>
</dbReference>
<dbReference type="PANTHER" id="PTHR22939:SF129">
    <property type="entry name" value="SERINE PROTEASE HTRA2, MITOCHONDRIAL"/>
    <property type="match status" value="1"/>
</dbReference>
<dbReference type="InterPro" id="IPR001478">
    <property type="entry name" value="PDZ"/>
</dbReference>
<keyword evidence="6" id="KW-1185">Reference proteome</keyword>
<evidence type="ECO:0000256" key="1">
    <source>
        <dbReference type="ARBA" id="ARBA00010541"/>
    </source>
</evidence>
<dbReference type="Pfam" id="PF13365">
    <property type="entry name" value="Trypsin_2"/>
    <property type="match status" value="1"/>
</dbReference>
<dbReference type="PANTHER" id="PTHR22939">
    <property type="entry name" value="SERINE PROTEASE FAMILY S1C HTRA-RELATED"/>
    <property type="match status" value="1"/>
</dbReference>
<dbReference type="EMBL" id="JAHESD010000009">
    <property type="protein sequence ID" value="MBT1702867.1"/>
    <property type="molecule type" value="Genomic_DNA"/>
</dbReference>
<dbReference type="RefSeq" id="WP_254152837.1">
    <property type="nucleotide sequence ID" value="NZ_JAHESD010000009.1"/>
</dbReference>
<dbReference type="Gene3D" id="2.40.10.120">
    <property type="match status" value="1"/>
</dbReference>
<dbReference type="Pfam" id="PF13180">
    <property type="entry name" value="PDZ_2"/>
    <property type="match status" value="1"/>
</dbReference>
<keyword evidence="3" id="KW-0378">Hydrolase</keyword>
<evidence type="ECO:0000259" key="4">
    <source>
        <dbReference type="PROSITE" id="PS50106"/>
    </source>
</evidence>
<dbReference type="InterPro" id="IPR036034">
    <property type="entry name" value="PDZ_sf"/>
</dbReference>
<reference evidence="5 6" key="1">
    <citation type="submission" date="2021-05" db="EMBL/GenBank/DDBJ databases">
        <title>A Polyphasic approach of four new species of the genus Ohtaekwangia: Ohtaekwangia histidinii sp. nov., Ohtaekwangia cretensis sp. nov., Ohtaekwangia indiensis sp. nov., Ohtaekwangia reichenbachii sp. nov. from diverse environment.</title>
        <authorList>
            <person name="Octaviana S."/>
        </authorList>
    </citation>
    <scope>NUCLEOTIDE SEQUENCE [LARGE SCALE GENOMIC DNA]</scope>
    <source>
        <strain evidence="5 6">PWU20</strain>
    </source>
</reference>
<dbReference type="PROSITE" id="PS50106">
    <property type="entry name" value="PDZ"/>
    <property type="match status" value="1"/>
</dbReference>
<name>A0ABS5VN36_9BACT</name>
<dbReference type="SUPFAM" id="SSF50494">
    <property type="entry name" value="Trypsin-like serine proteases"/>
    <property type="match status" value="1"/>
</dbReference>
<dbReference type="Proteomes" id="UP000772618">
    <property type="component" value="Unassembled WGS sequence"/>
</dbReference>
<comment type="caution">
    <text evidence="5">The sequence shown here is derived from an EMBL/GenBank/DDBJ whole genome shotgun (WGS) entry which is preliminary data.</text>
</comment>
<feature type="domain" description="PDZ" evidence="4">
    <location>
        <begin position="284"/>
        <end position="375"/>
    </location>
</feature>
<keyword evidence="2" id="KW-0645">Protease</keyword>
<organism evidence="5 6">
    <name type="scientific">Chryseosolibacter indicus</name>
    <dbReference type="NCBI Taxonomy" id="2782351"/>
    <lineage>
        <taxon>Bacteria</taxon>
        <taxon>Pseudomonadati</taxon>
        <taxon>Bacteroidota</taxon>
        <taxon>Cytophagia</taxon>
        <taxon>Cytophagales</taxon>
        <taxon>Chryseotaleaceae</taxon>
        <taxon>Chryseosolibacter</taxon>
    </lineage>
</organism>
<gene>
    <name evidence="5" type="ORF">KK060_06230</name>
</gene>
<evidence type="ECO:0000256" key="3">
    <source>
        <dbReference type="ARBA" id="ARBA00022801"/>
    </source>
</evidence>
<proteinExistence type="inferred from homology"/>
<protein>
    <submittedName>
        <fullName evidence="5">Trypsin-like peptidase domain-containing protein</fullName>
    </submittedName>
</protein>
<evidence type="ECO:0000313" key="6">
    <source>
        <dbReference type="Proteomes" id="UP000772618"/>
    </source>
</evidence>
<evidence type="ECO:0000256" key="2">
    <source>
        <dbReference type="ARBA" id="ARBA00022670"/>
    </source>
</evidence>
<evidence type="ECO:0000313" key="5">
    <source>
        <dbReference type="EMBL" id="MBT1702867.1"/>
    </source>
</evidence>
<dbReference type="Gene3D" id="2.30.42.10">
    <property type="match status" value="1"/>
</dbReference>
<dbReference type="InterPro" id="IPR001940">
    <property type="entry name" value="Peptidase_S1C"/>
</dbReference>